<dbReference type="Proteomes" id="UP000499080">
    <property type="component" value="Unassembled WGS sequence"/>
</dbReference>
<comment type="caution">
    <text evidence="2">The sequence shown here is derived from an EMBL/GenBank/DDBJ whole genome shotgun (WGS) entry which is preliminary data.</text>
</comment>
<keyword evidence="3" id="KW-1185">Reference proteome</keyword>
<evidence type="ECO:0000256" key="1">
    <source>
        <dbReference type="SAM" id="MobiDB-lite"/>
    </source>
</evidence>
<name>A0A4Y2DHM4_ARAVE</name>
<proteinExistence type="predicted"/>
<organism evidence="2 3">
    <name type="scientific">Araneus ventricosus</name>
    <name type="common">Orbweaver spider</name>
    <name type="synonym">Epeira ventricosa</name>
    <dbReference type="NCBI Taxonomy" id="182803"/>
    <lineage>
        <taxon>Eukaryota</taxon>
        <taxon>Metazoa</taxon>
        <taxon>Ecdysozoa</taxon>
        <taxon>Arthropoda</taxon>
        <taxon>Chelicerata</taxon>
        <taxon>Arachnida</taxon>
        <taxon>Araneae</taxon>
        <taxon>Araneomorphae</taxon>
        <taxon>Entelegynae</taxon>
        <taxon>Araneoidea</taxon>
        <taxon>Araneidae</taxon>
        <taxon>Araneus</taxon>
    </lineage>
</organism>
<evidence type="ECO:0000313" key="2">
    <source>
        <dbReference type="EMBL" id="GBM15516.1"/>
    </source>
</evidence>
<feature type="region of interest" description="Disordered" evidence="1">
    <location>
        <begin position="1"/>
        <end position="24"/>
    </location>
</feature>
<feature type="compositionally biased region" description="Polar residues" evidence="1">
    <location>
        <begin position="15"/>
        <end position="24"/>
    </location>
</feature>
<protein>
    <submittedName>
        <fullName evidence="2">Uncharacterized protein</fullName>
    </submittedName>
</protein>
<accession>A0A4Y2DHM4</accession>
<dbReference type="AlphaFoldDB" id="A0A4Y2DHM4"/>
<feature type="compositionally biased region" description="Basic residues" evidence="1">
    <location>
        <begin position="1"/>
        <end position="13"/>
    </location>
</feature>
<evidence type="ECO:0000313" key="3">
    <source>
        <dbReference type="Proteomes" id="UP000499080"/>
    </source>
</evidence>
<reference evidence="2 3" key="1">
    <citation type="journal article" date="2019" name="Sci. Rep.">
        <title>Orb-weaving spider Araneus ventricosus genome elucidates the spidroin gene catalogue.</title>
        <authorList>
            <person name="Kono N."/>
            <person name="Nakamura H."/>
            <person name="Ohtoshi R."/>
            <person name="Moran D.A.P."/>
            <person name="Shinohara A."/>
            <person name="Yoshida Y."/>
            <person name="Fujiwara M."/>
            <person name="Mori M."/>
            <person name="Tomita M."/>
            <person name="Arakawa K."/>
        </authorList>
    </citation>
    <scope>NUCLEOTIDE SEQUENCE [LARGE SCALE GENOMIC DNA]</scope>
</reference>
<dbReference type="EMBL" id="BGPR01000361">
    <property type="protein sequence ID" value="GBM15516.1"/>
    <property type="molecule type" value="Genomic_DNA"/>
</dbReference>
<sequence>MQMRRKGMRRRPVNKSLSVHAQTTPKQFSTRIQNKCSNTLSLSWRQTIGELKGNEVSTHPKLQVNQIRHRLRQQYGEEYLSQKRLFEWGKCFGEGYLLQGMWLANNNSTIQTVGEWIRHQPKDFFENGTRKKYVDYVGSALQTDICK</sequence>
<gene>
    <name evidence="2" type="ORF">AVEN_8905_1</name>
</gene>